<protein>
    <submittedName>
        <fullName evidence="5">Dynactin-associated protein-like</fullName>
    </submittedName>
</protein>
<feature type="transmembrane region" description="Helical" evidence="2">
    <location>
        <begin position="88"/>
        <end position="110"/>
    </location>
</feature>
<evidence type="ECO:0000313" key="4">
    <source>
        <dbReference type="Proteomes" id="UP000694851"/>
    </source>
</evidence>
<feature type="region of interest" description="Disordered" evidence="1">
    <location>
        <begin position="179"/>
        <end position="232"/>
    </location>
</feature>
<dbReference type="GeneID" id="109381730"/>
<dbReference type="RefSeq" id="XP_019496162.1">
    <property type="nucleotide sequence ID" value="XM_019640617.1"/>
</dbReference>
<keyword evidence="4" id="KW-1185">Reference proteome</keyword>
<evidence type="ECO:0000313" key="5">
    <source>
        <dbReference type="RefSeq" id="XP_019496162.1"/>
    </source>
</evidence>
<dbReference type="GO" id="GO:0005886">
    <property type="term" value="C:plasma membrane"/>
    <property type="evidence" value="ECO:0007669"/>
    <property type="project" value="TreeGrafter"/>
</dbReference>
<keyword evidence="2" id="KW-0472">Membrane</keyword>
<feature type="domain" description="CLLAC-motif containing" evidence="3">
    <location>
        <begin position="83"/>
        <end position="109"/>
    </location>
</feature>
<accession>A0A8B7R675</accession>
<keyword evidence="2" id="KW-1133">Transmembrane helix</keyword>
<proteinExistence type="predicted"/>
<evidence type="ECO:0000256" key="2">
    <source>
        <dbReference type="SAM" id="Phobius"/>
    </source>
</evidence>
<dbReference type="InterPro" id="IPR031379">
    <property type="entry name" value="CLLAC"/>
</dbReference>
<keyword evidence="2" id="KW-0812">Transmembrane</keyword>
<name>A0A8B7R675_HIPAR</name>
<dbReference type="AlphaFoldDB" id="A0A8B7R675"/>
<dbReference type="PANTHER" id="PTHR35349">
    <property type="entry name" value="DYNACTIN-ASSOCIATED PROTEIN"/>
    <property type="match status" value="1"/>
</dbReference>
<dbReference type="PANTHER" id="PTHR35349:SF7">
    <property type="entry name" value="DYNACTIN-ASSOCIATED PROTEIN"/>
    <property type="match status" value="1"/>
</dbReference>
<evidence type="ECO:0000256" key="1">
    <source>
        <dbReference type="SAM" id="MobiDB-lite"/>
    </source>
</evidence>
<dbReference type="GO" id="GO:0005794">
    <property type="term" value="C:Golgi apparatus"/>
    <property type="evidence" value="ECO:0007669"/>
    <property type="project" value="TreeGrafter"/>
</dbReference>
<dbReference type="Pfam" id="PF15675">
    <property type="entry name" value="CLLAC"/>
    <property type="match status" value="1"/>
</dbReference>
<reference evidence="5" key="1">
    <citation type="submission" date="2025-08" db="UniProtKB">
        <authorList>
            <consortium name="RefSeq"/>
        </authorList>
    </citation>
    <scope>IDENTIFICATION</scope>
    <source>
        <tissue evidence="5">Muscle</tissue>
    </source>
</reference>
<dbReference type="KEGG" id="hai:109381730"/>
<sequence>METKHEKYIVSAEYSENNPPITCSHDQEAHSSACWHPPSNDVTSDVSSNLVGVFVSPGDLAHSGYAQRTLSHTQVKGNCCSTWSLWKVFLACLLACVITTAIGVLIIFLLNDRGNNDPSIVIKIIPNNREPVANIDGTTPSTSQPTVTITSTEPTTRATLTESTTITTSTEPPIATSRTITSTKSTVSTPSTEFTTTTANFSTSSKTTAVPTSTGPTTAATSTTENSGSTLH</sequence>
<gene>
    <name evidence="5" type="primary">LOC109381730</name>
</gene>
<dbReference type="InterPro" id="IPR053297">
    <property type="entry name" value="Dynactin-associated"/>
</dbReference>
<dbReference type="OrthoDB" id="9809784at2759"/>
<organism evidence="4 5">
    <name type="scientific">Hipposideros armiger</name>
    <name type="common">Great Himalayan leaf-nosed bat</name>
    <dbReference type="NCBI Taxonomy" id="186990"/>
    <lineage>
        <taxon>Eukaryota</taxon>
        <taxon>Metazoa</taxon>
        <taxon>Chordata</taxon>
        <taxon>Craniata</taxon>
        <taxon>Vertebrata</taxon>
        <taxon>Euteleostomi</taxon>
        <taxon>Mammalia</taxon>
        <taxon>Eutheria</taxon>
        <taxon>Laurasiatheria</taxon>
        <taxon>Chiroptera</taxon>
        <taxon>Yinpterochiroptera</taxon>
        <taxon>Rhinolophoidea</taxon>
        <taxon>Hipposideridae</taxon>
        <taxon>Hipposideros</taxon>
    </lineage>
</organism>
<evidence type="ECO:0000259" key="3">
    <source>
        <dbReference type="Pfam" id="PF15675"/>
    </source>
</evidence>
<dbReference type="Proteomes" id="UP000694851">
    <property type="component" value="Unplaced"/>
</dbReference>